<evidence type="ECO:0000313" key="8">
    <source>
        <dbReference type="Proteomes" id="UP000502823"/>
    </source>
</evidence>
<dbReference type="Proteomes" id="UP000502823">
    <property type="component" value="Unassembled WGS sequence"/>
</dbReference>
<dbReference type="SUPFAM" id="SSF46458">
    <property type="entry name" value="Globin-like"/>
    <property type="match status" value="1"/>
</dbReference>
<dbReference type="InterPro" id="IPR000971">
    <property type="entry name" value="Globin"/>
</dbReference>
<dbReference type="GO" id="GO:0019825">
    <property type="term" value="F:oxygen binding"/>
    <property type="evidence" value="ECO:0007669"/>
    <property type="project" value="InterPro"/>
</dbReference>
<keyword evidence="4" id="KW-0813">Transport</keyword>
<dbReference type="GO" id="GO:0020037">
    <property type="term" value="F:heme binding"/>
    <property type="evidence" value="ECO:0007669"/>
    <property type="project" value="InterPro"/>
</dbReference>
<keyword evidence="8" id="KW-1185">Reference proteome</keyword>
<gene>
    <name evidence="7" type="ORF">Cfor_10170</name>
</gene>
<comment type="caution">
    <text evidence="7">The sequence shown here is derived from an EMBL/GenBank/DDBJ whole genome shotgun (WGS) entry which is preliminary data.</text>
</comment>
<keyword evidence="2" id="KW-0479">Metal-binding</keyword>
<evidence type="ECO:0000256" key="5">
    <source>
        <dbReference type="SAM" id="MobiDB-lite"/>
    </source>
</evidence>
<dbReference type="InterPro" id="IPR012292">
    <property type="entry name" value="Globin/Proto"/>
</dbReference>
<dbReference type="PROSITE" id="PS01033">
    <property type="entry name" value="GLOBIN"/>
    <property type="match status" value="1"/>
</dbReference>
<protein>
    <recommendedName>
        <fullName evidence="6">Globin domain-containing protein</fullName>
    </recommendedName>
</protein>
<keyword evidence="4" id="KW-0561">Oxygen transport</keyword>
<evidence type="ECO:0000256" key="4">
    <source>
        <dbReference type="RuleBase" id="RU000356"/>
    </source>
</evidence>
<evidence type="ECO:0000313" key="7">
    <source>
        <dbReference type="EMBL" id="GFG30183.1"/>
    </source>
</evidence>
<dbReference type="GO" id="GO:0005344">
    <property type="term" value="F:oxygen carrier activity"/>
    <property type="evidence" value="ECO:0007669"/>
    <property type="project" value="UniProtKB-KW"/>
</dbReference>
<dbReference type="EMBL" id="BLKM01000200">
    <property type="protein sequence ID" value="GFG30183.1"/>
    <property type="molecule type" value="Genomic_DNA"/>
</dbReference>
<name>A0A6L2PCB6_COPFO</name>
<evidence type="ECO:0000256" key="1">
    <source>
        <dbReference type="ARBA" id="ARBA00022617"/>
    </source>
</evidence>
<evidence type="ECO:0000256" key="2">
    <source>
        <dbReference type="ARBA" id="ARBA00022723"/>
    </source>
</evidence>
<dbReference type="OrthoDB" id="6344802at2759"/>
<accession>A0A6L2PCB6</accession>
<keyword evidence="3" id="KW-0408">Iron</keyword>
<keyword evidence="1 4" id="KW-0349">Heme</keyword>
<comment type="similarity">
    <text evidence="4">Belongs to the globin family.</text>
</comment>
<dbReference type="PANTHER" id="PTHR46458:SF5">
    <property type="entry name" value="GLOBIN FAMILY PROFILE DOMAIN-CONTAINING PROTEIN"/>
    <property type="match status" value="1"/>
</dbReference>
<dbReference type="GO" id="GO:0046872">
    <property type="term" value="F:metal ion binding"/>
    <property type="evidence" value="ECO:0007669"/>
    <property type="project" value="UniProtKB-KW"/>
</dbReference>
<feature type="domain" description="Globin" evidence="6">
    <location>
        <begin position="39"/>
        <end position="188"/>
    </location>
</feature>
<dbReference type="Gene3D" id="1.10.490.10">
    <property type="entry name" value="Globins"/>
    <property type="match status" value="1"/>
</dbReference>
<dbReference type="InterPro" id="IPR009050">
    <property type="entry name" value="Globin-like_sf"/>
</dbReference>
<dbReference type="InterPro" id="IPR050532">
    <property type="entry name" value="Globin-like_OT"/>
</dbReference>
<reference evidence="8" key="1">
    <citation type="submission" date="2020-01" db="EMBL/GenBank/DDBJ databases">
        <title>Draft genome sequence of the Termite Coptotermes fromosanus.</title>
        <authorList>
            <person name="Itakura S."/>
            <person name="Yosikawa Y."/>
            <person name="Umezawa K."/>
        </authorList>
    </citation>
    <scope>NUCLEOTIDE SEQUENCE [LARGE SCALE GENOMIC DNA]</scope>
</reference>
<organism evidence="7 8">
    <name type="scientific">Coptotermes formosanus</name>
    <name type="common">Formosan subterranean termite</name>
    <dbReference type="NCBI Taxonomy" id="36987"/>
    <lineage>
        <taxon>Eukaryota</taxon>
        <taxon>Metazoa</taxon>
        <taxon>Ecdysozoa</taxon>
        <taxon>Arthropoda</taxon>
        <taxon>Hexapoda</taxon>
        <taxon>Insecta</taxon>
        <taxon>Pterygota</taxon>
        <taxon>Neoptera</taxon>
        <taxon>Polyneoptera</taxon>
        <taxon>Dictyoptera</taxon>
        <taxon>Blattodea</taxon>
        <taxon>Blattoidea</taxon>
        <taxon>Termitoidae</taxon>
        <taxon>Rhinotermitidae</taxon>
        <taxon>Coptotermes</taxon>
    </lineage>
</organism>
<dbReference type="Pfam" id="PF00042">
    <property type="entry name" value="Globin"/>
    <property type="match status" value="1"/>
</dbReference>
<feature type="compositionally biased region" description="Pro residues" evidence="5">
    <location>
        <begin position="28"/>
        <end position="37"/>
    </location>
</feature>
<sequence length="194" mass="22365">MGCELGKLVVVHRDGGEGNKRRRGEAEPPAPEPPDPRLPLTAKQKYSMLASWKGISRAMEPTGVYMFIKLFEQHQELLNLFEKFRELRTREEQANSMELAEHANTVMATLDEGIKGLDNLDSFFDFLTQVGASHHRIPGFKPEYFWRIEQPFLEAVQMTLGDRYTENVESIYKVTIKFIIETLVRGYEEKKPDS</sequence>
<dbReference type="PANTHER" id="PTHR46458">
    <property type="entry name" value="BLR2807 PROTEIN"/>
    <property type="match status" value="1"/>
</dbReference>
<dbReference type="AlphaFoldDB" id="A0A6L2PCB6"/>
<evidence type="ECO:0000256" key="3">
    <source>
        <dbReference type="ARBA" id="ARBA00023004"/>
    </source>
</evidence>
<dbReference type="InParanoid" id="A0A6L2PCB6"/>
<proteinExistence type="inferred from homology"/>
<evidence type="ECO:0000259" key="6">
    <source>
        <dbReference type="PROSITE" id="PS01033"/>
    </source>
</evidence>
<dbReference type="CDD" id="cd14766">
    <property type="entry name" value="CeGLB25-like"/>
    <property type="match status" value="1"/>
</dbReference>
<feature type="region of interest" description="Disordered" evidence="5">
    <location>
        <begin position="12"/>
        <end position="39"/>
    </location>
</feature>